<reference evidence="6" key="2">
    <citation type="submission" date="2020-09" db="EMBL/GenBank/DDBJ databases">
        <authorList>
            <person name="Sun Q."/>
            <person name="Kim S."/>
        </authorList>
    </citation>
    <scope>NUCLEOTIDE SEQUENCE</scope>
    <source>
        <strain evidence="6">KCTC 42651</strain>
    </source>
</reference>
<dbReference type="PROSITE" id="PS00519">
    <property type="entry name" value="HTH_ASNC_1"/>
    <property type="match status" value="1"/>
</dbReference>
<evidence type="ECO:0000256" key="3">
    <source>
        <dbReference type="ARBA" id="ARBA00023159"/>
    </source>
</evidence>
<proteinExistence type="predicted"/>
<dbReference type="GO" id="GO:0006355">
    <property type="term" value="P:regulation of DNA-templated transcription"/>
    <property type="evidence" value="ECO:0007669"/>
    <property type="project" value="UniProtKB-ARBA"/>
</dbReference>
<dbReference type="InterPro" id="IPR011008">
    <property type="entry name" value="Dimeric_a/b-barrel"/>
</dbReference>
<sequence length="155" mass="17492">MTDELDKIDRKILAELQKDGRITMTALAERVGLSKSPCQQRVRRLEERGYILGYTALVDLSRLDAGHIAFVQVTLSDTTTPALDAFNRAVRRLPEVEQCHMIAGGFDYLLKVRTADIRAYRRSLGESLSSLPHVSHTSTYVVMESVKDRDVAEER</sequence>
<dbReference type="InterPro" id="IPR011991">
    <property type="entry name" value="ArsR-like_HTH"/>
</dbReference>
<dbReference type="Proteomes" id="UP000630353">
    <property type="component" value="Unassembled WGS sequence"/>
</dbReference>
<name>A0A919CNX2_9PROT</name>
<evidence type="ECO:0000313" key="7">
    <source>
        <dbReference type="Proteomes" id="UP000630353"/>
    </source>
</evidence>
<dbReference type="Gene3D" id="3.30.70.920">
    <property type="match status" value="1"/>
</dbReference>
<accession>A0A919CNX2</accession>
<feature type="domain" description="HTH asnC-type" evidence="5">
    <location>
        <begin position="5"/>
        <end position="68"/>
    </location>
</feature>
<dbReference type="InterPro" id="IPR036388">
    <property type="entry name" value="WH-like_DNA-bd_sf"/>
</dbReference>
<dbReference type="CDD" id="cd00090">
    <property type="entry name" value="HTH_ARSR"/>
    <property type="match status" value="1"/>
</dbReference>
<dbReference type="InterPro" id="IPR019885">
    <property type="entry name" value="Tscrpt_reg_HTH_AsnC-type_CS"/>
</dbReference>
<dbReference type="AlphaFoldDB" id="A0A919CNX2"/>
<keyword evidence="7" id="KW-1185">Reference proteome</keyword>
<dbReference type="Pfam" id="PF13412">
    <property type="entry name" value="HTH_24"/>
    <property type="match status" value="1"/>
</dbReference>
<keyword evidence="2" id="KW-0238">DNA-binding</keyword>
<dbReference type="PRINTS" id="PR00033">
    <property type="entry name" value="HTHASNC"/>
</dbReference>
<evidence type="ECO:0000256" key="1">
    <source>
        <dbReference type="ARBA" id="ARBA00023015"/>
    </source>
</evidence>
<organism evidence="6 7">
    <name type="scientific">Thalassobaculum fulvum</name>
    <dbReference type="NCBI Taxonomy" id="1633335"/>
    <lineage>
        <taxon>Bacteria</taxon>
        <taxon>Pseudomonadati</taxon>
        <taxon>Pseudomonadota</taxon>
        <taxon>Alphaproteobacteria</taxon>
        <taxon>Rhodospirillales</taxon>
        <taxon>Thalassobaculaceae</taxon>
        <taxon>Thalassobaculum</taxon>
    </lineage>
</organism>
<dbReference type="GO" id="GO:0006524">
    <property type="term" value="P:alanine catabolic process"/>
    <property type="evidence" value="ECO:0007669"/>
    <property type="project" value="TreeGrafter"/>
</dbReference>
<dbReference type="GO" id="GO:0043201">
    <property type="term" value="P:response to L-leucine"/>
    <property type="evidence" value="ECO:0007669"/>
    <property type="project" value="TreeGrafter"/>
</dbReference>
<evidence type="ECO:0000259" key="5">
    <source>
        <dbReference type="PROSITE" id="PS50956"/>
    </source>
</evidence>
<dbReference type="InterPro" id="IPR019888">
    <property type="entry name" value="Tscrpt_reg_AsnC-like"/>
</dbReference>
<comment type="caution">
    <text evidence="6">The sequence shown here is derived from an EMBL/GenBank/DDBJ whole genome shotgun (WGS) entry which is preliminary data.</text>
</comment>
<dbReference type="EMBL" id="BMZS01000003">
    <property type="protein sequence ID" value="GHD46110.1"/>
    <property type="molecule type" value="Genomic_DNA"/>
</dbReference>
<dbReference type="Pfam" id="PF01037">
    <property type="entry name" value="AsnC_trans_reg"/>
    <property type="match status" value="1"/>
</dbReference>
<dbReference type="Gene3D" id="1.10.10.10">
    <property type="entry name" value="Winged helix-like DNA-binding domain superfamily/Winged helix DNA-binding domain"/>
    <property type="match status" value="1"/>
</dbReference>
<dbReference type="GO" id="GO:0005829">
    <property type="term" value="C:cytosol"/>
    <property type="evidence" value="ECO:0007669"/>
    <property type="project" value="TreeGrafter"/>
</dbReference>
<dbReference type="SUPFAM" id="SSF46785">
    <property type="entry name" value="Winged helix' DNA-binding domain"/>
    <property type="match status" value="1"/>
</dbReference>
<dbReference type="PANTHER" id="PTHR30154:SF0">
    <property type="entry name" value="LEUCINE-RESPONSIVE REGULATORY PROTEIN"/>
    <property type="match status" value="1"/>
</dbReference>
<dbReference type="SUPFAM" id="SSF54909">
    <property type="entry name" value="Dimeric alpha+beta barrel"/>
    <property type="match status" value="1"/>
</dbReference>
<keyword evidence="4" id="KW-0804">Transcription</keyword>
<dbReference type="GO" id="GO:0043565">
    <property type="term" value="F:sequence-specific DNA binding"/>
    <property type="evidence" value="ECO:0007669"/>
    <property type="project" value="InterPro"/>
</dbReference>
<dbReference type="FunFam" id="1.10.10.10:FF:000186">
    <property type="entry name" value="AsnC family transcriptional regulator"/>
    <property type="match status" value="1"/>
</dbReference>
<keyword evidence="1" id="KW-0805">Transcription regulation</keyword>
<dbReference type="InterPro" id="IPR019887">
    <property type="entry name" value="Tscrpt_reg_AsnC/Lrp_C"/>
</dbReference>
<evidence type="ECO:0000256" key="4">
    <source>
        <dbReference type="ARBA" id="ARBA00023163"/>
    </source>
</evidence>
<dbReference type="PROSITE" id="PS50956">
    <property type="entry name" value="HTH_ASNC_2"/>
    <property type="match status" value="1"/>
</dbReference>
<evidence type="ECO:0000256" key="2">
    <source>
        <dbReference type="ARBA" id="ARBA00023125"/>
    </source>
</evidence>
<keyword evidence="3" id="KW-0010">Activator</keyword>
<dbReference type="SMART" id="SM00344">
    <property type="entry name" value="HTH_ASNC"/>
    <property type="match status" value="1"/>
</dbReference>
<evidence type="ECO:0000313" key="6">
    <source>
        <dbReference type="EMBL" id="GHD46110.1"/>
    </source>
</evidence>
<dbReference type="InterPro" id="IPR036390">
    <property type="entry name" value="WH_DNA-bd_sf"/>
</dbReference>
<dbReference type="InterPro" id="IPR000485">
    <property type="entry name" value="AsnC-type_HTH_dom"/>
</dbReference>
<dbReference type="RefSeq" id="WP_189988316.1">
    <property type="nucleotide sequence ID" value="NZ_BMZS01000003.1"/>
</dbReference>
<dbReference type="PANTHER" id="PTHR30154">
    <property type="entry name" value="LEUCINE-RESPONSIVE REGULATORY PROTEIN"/>
    <property type="match status" value="1"/>
</dbReference>
<gene>
    <name evidence="6" type="ORF">GCM10017083_14890</name>
</gene>
<protein>
    <submittedName>
        <fullName evidence="6">ArsR family transcriptional regulator</fullName>
    </submittedName>
</protein>
<reference evidence="6" key="1">
    <citation type="journal article" date="2014" name="Int. J. Syst. Evol. Microbiol.">
        <title>Complete genome sequence of Corynebacterium casei LMG S-19264T (=DSM 44701T), isolated from a smear-ripened cheese.</title>
        <authorList>
            <consortium name="US DOE Joint Genome Institute (JGI-PGF)"/>
            <person name="Walter F."/>
            <person name="Albersmeier A."/>
            <person name="Kalinowski J."/>
            <person name="Ruckert C."/>
        </authorList>
    </citation>
    <scope>NUCLEOTIDE SEQUENCE</scope>
    <source>
        <strain evidence="6">KCTC 42651</strain>
    </source>
</reference>